<evidence type="ECO:0000256" key="4">
    <source>
        <dbReference type="SAM" id="MobiDB-lite"/>
    </source>
</evidence>
<dbReference type="Proteomes" id="UP000515908">
    <property type="component" value="Chromosome 17"/>
</dbReference>
<feature type="compositionally biased region" description="Basic residues" evidence="4">
    <location>
        <begin position="158"/>
        <end position="175"/>
    </location>
</feature>
<dbReference type="InterPro" id="IPR053940">
    <property type="entry name" value="UTP25_NTPase-like"/>
</dbReference>
<dbReference type="InterPro" id="IPR027417">
    <property type="entry name" value="P-loop_NTPase"/>
</dbReference>
<sequence>MKQRAAEEEQHTTRKERGVFFVSPDAYDRLHPENMTVALSAHAKKDLLHPPFDFSENKKRTRATVPAAVESPPTFVHPALWEKWLNFRQKYKKPVFTAEERGLLDLLQGYPDIMDCMRCWQNSESRREIFVLHLLNHWFKARSVVLAHDKIIEMFREQKKKKKSSRPGRGAKNKKKGETEEENCESLLAEEDDIFESDNYQLRDRGFSKTRLFVMLPMRNIALQYVKTIVEVLGADPLKCSKMEMFVSDFTEVEELADPTFKRRPLDYRRQFDGNIDDSFCVGLHLQPDKVSLYAHPLNSDIIICSPLGLRKRMERSGDIAVSLSSVEVCLVDEAHVLLLQNWDHPAAVMEMLNKRPTETTHGLSDLRRVYSWALEGKSGRHRQTIISSNVSHATLLGAFRGSVNSSGKVLLQPVQSEGAVTRVVGGIRQHFMRFDATALDKVDDERFNFFTESIFPTKINTLAERDVRIIIFVPSYFDFVRLRNYLYKEYRDTFAALSEYSSLAQQRQALGQFSDLERPVLLVTERFYFFKRYFVKLAEVMVFYSPPVMSEYYSDLINKLVLTSPNALSLTVYCRYDTHELSRLVGTARTRQLLERESNVYSFVTS</sequence>
<evidence type="ECO:0000256" key="2">
    <source>
        <dbReference type="ARBA" id="ARBA00009223"/>
    </source>
</evidence>
<comment type="similarity">
    <text evidence="2">Belongs to the UTP25 family.</text>
</comment>
<organism evidence="7 8">
    <name type="scientific">Angomonas deanei</name>
    <dbReference type="NCBI Taxonomy" id="59799"/>
    <lineage>
        <taxon>Eukaryota</taxon>
        <taxon>Discoba</taxon>
        <taxon>Euglenozoa</taxon>
        <taxon>Kinetoplastea</taxon>
        <taxon>Metakinetoplastina</taxon>
        <taxon>Trypanosomatida</taxon>
        <taxon>Trypanosomatidae</taxon>
        <taxon>Strigomonadinae</taxon>
        <taxon>Angomonas</taxon>
    </lineage>
</organism>
<evidence type="ECO:0000313" key="8">
    <source>
        <dbReference type="Proteomes" id="UP000515908"/>
    </source>
</evidence>
<dbReference type="Pfam" id="PF22916">
    <property type="entry name" value="UTP25_NTPase-like"/>
    <property type="match status" value="1"/>
</dbReference>
<dbReference type="GO" id="GO:0032040">
    <property type="term" value="C:small-subunit processome"/>
    <property type="evidence" value="ECO:0007669"/>
    <property type="project" value="TreeGrafter"/>
</dbReference>
<protein>
    <submittedName>
        <fullName evidence="7">Utp25, U3 small nucleolar RNA-associated SSU processome protein 25, putative</fullName>
    </submittedName>
</protein>
<reference evidence="7 8" key="1">
    <citation type="submission" date="2020-08" db="EMBL/GenBank/DDBJ databases">
        <authorList>
            <person name="Newling K."/>
            <person name="Davey J."/>
            <person name="Forrester S."/>
        </authorList>
    </citation>
    <scope>NUCLEOTIDE SEQUENCE [LARGE SCALE GENOMIC DNA]</scope>
    <source>
        <strain evidence="8">Crithidia deanei Carvalho (ATCC PRA-265)</strain>
    </source>
</reference>
<gene>
    <name evidence="7" type="ORF">ADEAN_000782600</name>
</gene>
<name>A0A7G2CN18_9TRYP</name>
<dbReference type="Pfam" id="PF06862">
    <property type="entry name" value="Utp25_C"/>
    <property type="match status" value="1"/>
</dbReference>
<evidence type="ECO:0000256" key="3">
    <source>
        <dbReference type="ARBA" id="ARBA00023242"/>
    </source>
</evidence>
<proteinExistence type="inferred from homology"/>
<dbReference type="InterPro" id="IPR010678">
    <property type="entry name" value="UTP25"/>
</dbReference>
<evidence type="ECO:0000256" key="1">
    <source>
        <dbReference type="ARBA" id="ARBA00004604"/>
    </source>
</evidence>
<feature type="region of interest" description="Disordered" evidence="4">
    <location>
        <begin position="158"/>
        <end position="183"/>
    </location>
</feature>
<dbReference type="SUPFAM" id="SSF52540">
    <property type="entry name" value="P-loop containing nucleoside triphosphate hydrolases"/>
    <property type="match status" value="1"/>
</dbReference>
<dbReference type="GO" id="GO:0019843">
    <property type="term" value="F:rRNA binding"/>
    <property type="evidence" value="ECO:0007669"/>
    <property type="project" value="TreeGrafter"/>
</dbReference>
<feature type="domain" description="UTP25 NTP hydrolase-like" evidence="6">
    <location>
        <begin position="192"/>
        <end position="410"/>
    </location>
</feature>
<dbReference type="Gene3D" id="3.40.50.300">
    <property type="entry name" value="P-loop containing nucleotide triphosphate hydrolases"/>
    <property type="match status" value="1"/>
</dbReference>
<keyword evidence="3" id="KW-0539">Nucleus</keyword>
<dbReference type="AlphaFoldDB" id="A0A7G2CN18"/>
<dbReference type="EMBL" id="LR877161">
    <property type="protein sequence ID" value="CAD2220311.1"/>
    <property type="molecule type" value="Genomic_DNA"/>
</dbReference>
<dbReference type="PANTHER" id="PTHR12933:SF0">
    <property type="entry name" value="U3 SMALL NUCLEOLAR RNA-ASSOCIATED PROTEIN 25 HOMOLOG"/>
    <property type="match status" value="1"/>
</dbReference>
<dbReference type="VEuPathDB" id="TriTrypDB:ADEAN_000782600"/>
<keyword evidence="8" id="KW-1185">Reference proteome</keyword>
<evidence type="ECO:0000259" key="6">
    <source>
        <dbReference type="Pfam" id="PF22916"/>
    </source>
</evidence>
<dbReference type="PANTHER" id="PTHR12933">
    <property type="entry name" value="ORF PROTEIN-RELATED"/>
    <property type="match status" value="1"/>
</dbReference>
<dbReference type="InterPro" id="IPR053939">
    <property type="entry name" value="UTP25_C"/>
</dbReference>
<comment type="subcellular location">
    <subcellularLocation>
        <location evidence="1">Nucleus</location>
        <location evidence="1">Nucleolus</location>
    </subcellularLocation>
</comment>
<evidence type="ECO:0000313" key="7">
    <source>
        <dbReference type="EMBL" id="CAD2220311.1"/>
    </source>
</evidence>
<evidence type="ECO:0000259" key="5">
    <source>
        <dbReference type="Pfam" id="PF06862"/>
    </source>
</evidence>
<feature type="domain" description="UTP25 C-terminal" evidence="5">
    <location>
        <begin position="422"/>
        <end position="604"/>
    </location>
</feature>
<accession>A0A7G2CN18</accession>
<dbReference type="GO" id="GO:0000462">
    <property type="term" value="P:maturation of SSU-rRNA from tricistronic rRNA transcript (SSU-rRNA, 5.8S rRNA, LSU-rRNA)"/>
    <property type="evidence" value="ECO:0007669"/>
    <property type="project" value="TreeGrafter"/>
</dbReference>
<dbReference type="GO" id="GO:0034511">
    <property type="term" value="F:U3 snoRNA binding"/>
    <property type="evidence" value="ECO:0007669"/>
    <property type="project" value="InterPro"/>
</dbReference>